<dbReference type="AlphaFoldDB" id="A0A1F6AAA8"/>
<feature type="coiled-coil region" evidence="2">
    <location>
        <begin position="74"/>
        <end position="108"/>
    </location>
</feature>
<dbReference type="EMBL" id="MFJN01000020">
    <property type="protein sequence ID" value="OGG21534.1"/>
    <property type="molecule type" value="Genomic_DNA"/>
</dbReference>
<dbReference type="STRING" id="1798384.A3D03_02330"/>
<name>A0A1F6AAA8_9BACT</name>
<protein>
    <recommendedName>
        <fullName evidence="4">Peptidoglycan hydrolase PcsB coiled-coil domain-containing protein</fullName>
    </recommendedName>
</protein>
<dbReference type="PANTHER" id="PTHR21666">
    <property type="entry name" value="PEPTIDASE-RELATED"/>
    <property type="match status" value="1"/>
</dbReference>
<feature type="coiled-coil region" evidence="2">
    <location>
        <begin position="175"/>
        <end position="238"/>
    </location>
</feature>
<feature type="signal peptide" evidence="3">
    <location>
        <begin position="1"/>
        <end position="26"/>
    </location>
</feature>
<dbReference type="GO" id="GO:0004222">
    <property type="term" value="F:metalloendopeptidase activity"/>
    <property type="evidence" value="ECO:0007669"/>
    <property type="project" value="TreeGrafter"/>
</dbReference>
<organism evidence="5 6">
    <name type="scientific">Candidatus Gottesmanbacteria bacterium RIFCSPHIGHO2_02_FULL_40_13</name>
    <dbReference type="NCBI Taxonomy" id="1798384"/>
    <lineage>
        <taxon>Bacteria</taxon>
        <taxon>Candidatus Gottesmaniibacteriota</taxon>
    </lineage>
</organism>
<comment type="caution">
    <text evidence="5">The sequence shown here is derived from an EMBL/GenBank/DDBJ whole genome shotgun (WGS) entry which is preliminary data.</text>
</comment>
<dbReference type="InterPro" id="IPR011055">
    <property type="entry name" value="Dup_hybrid_motif"/>
</dbReference>
<dbReference type="Gene3D" id="2.70.70.10">
    <property type="entry name" value="Glucose Permease (Domain IIA)"/>
    <property type="match status" value="2"/>
</dbReference>
<proteinExistence type="predicted"/>
<evidence type="ECO:0000256" key="3">
    <source>
        <dbReference type="SAM" id="SignalP"/>
    </source>
</evidence>
<evidence type="ECO:0000256" key="1">
    <source>
        <dbReference type="ARBA" id="ARBA00022729"/>
    </source>
</evidence>
<feature type="domain" description="Peptidoglycan hydrolase PcsB coiled-coil" evidence="4">
    <location>
        <begin position="117"/>
        <end position="174"/>
    </location>
</feature>
<dbReference type="InterPro" id="IPR057309">
    <property type="entry name" value="PcsB_CC"/>
</dbReference>
<accession>A0A1F6AAA8</accession>
<dbReference type="Proteomes" id="UP000177092">
    <property type="component" value="Unassembled WGS sequence"/>
</dbReference>
<evidence type="ECO:0000256" key="2">
    <source>
        <dbReference type="SAM" id="Coils"/>
    </source>
</evidence>
<keyword evidence="1 3" id="KW-0732">Signal</keyword>
<dbReference type="PANTHER" id="PTHR21666:SF270">
    <property type="entry name" value="MUREIN HYDROLASE ACTIVATOR ENVC"/>
    <property type="match status" value="1"/>
</dbReference>
<dbReference type="SUPFAM" id="SSF51261">
    <property type="entry name" value="Duplicated hybrid motif"/>
    <property type="match status" value="2"/>
</dbReference>
<dbReference type="Pfam" id="PF24568">
    <property type="entry name" value="CC_PcsB"/>
    <property type="match status" value="1"/>
</dbReference>
<dbReference type="Gene3D" id="6.10.250.3150">
    <property type="match status" value="1"/>
</dbReference>
<feature type="chain" id="PRO_5009522966" description="Peptidoglycan hydrolase PcsB coiled-coil domain-containing protein" evidence="3">
    <location>
        <begin position="27"/>
        <end position="404"/>
    </location>
</feature>
<dbReference type="InterPro" id="IPR050570">
    <property type="entry name" value="Cell_wall_metabolism_enzyme"/>
</dbReference>
<reference evidence="5 6" key="1">
    <citation type="journal article" date="2016" name="Nat. Commun.">
        <title>Thousands of microbial genomes shed light on interconnected biogeochemical processes in an aquifer system.</title>
        <authorList>
            <person name="Anantharaman K."/>
            <person name="Brown C.T."/>
            <person name="Hug L.A."/>
            <person name="Sharon I."/>
            <person name="Castelle C.J."/>
            <person name="Probst A.J."/>
            <person name="Thomas B.C."/>
            <person name="Singh A."/>
            <person name="Wilkins M.J."/>
            <person name="Karaoz U."/>
            <person name="Brodie E.L."/>
            <person name="Williams K.H."/>
            <person name="Hubbard S.S."/>
            <person name="Banfield J.F."/>
        </authorList>
    </citation>
    <scope>NUCLEOTIDE SEQUENCE [LARGE SCALE GENOMIC DNA]</scope>
</reference>
<evidence type="ECO:0000313" key="6">
    <source>
        <dbReference type="Proteomes" id="UP000177092"/>
    </source>
</evidence>
<evidence type="ECO:0000259" key="4">
    <source>
        <dbReference type="Pfam" id="PF24568"/>
    </source>
</evidence>
<dbReference type="CDD" id="cd12797">
    <property type="entry name" value="M23_peptidase"/>
    <property type="match status" value="2"/>
</dbReference>
<keyword evidence="2" id="KW-0175">Coiled coil</keyword>
<gene>
    <name evidence="5" type="ORF">A3D03_02330</name>
</gene>
<evidence type="ECO:0000313" key="5">
    <source>
        <dbReference type="EMBL" id="OGG21534.1"/>
    </source>
</evidence>
<sequence>MRSLWKVFTILSILFILLKPAGPISAINTCPTDDPCKDKSDLFDKVNCYKDVVNVCSTQRESMASQVTYLSTKIQLTASKIEQNKKEIKTLEDEIGALSQKIDNIETSLTTITGMFIDRIVASYKTGESTFLNLILDSRKFSDLFNRYKYIQTVQAHDRKLLFQMQNSKLNFEEQKSLREEKKQALSLLKKLLEKEEVTLAVQKKEKEGFLAVTRNSENIYKQNLEAARREASEIQQAASILSMAGVPKKVSRDEVIGIMGNTGFSTGPHLHLSVYNLKESDLNKFNFNSGYDNPFNYLSSKSTPFSASSCDDVGSNLTKNIGNGSWSWPMNNPTISQCYGHTPWSWRYQSGIHNGVDMFDTINTLVRAVDEGNAYTYRGGQSAGNGVFIFHNNGKMSLYWHLQ</sequence>